<organism evidence="1 2">
    <name type="scientific">Anopheles maculatus</name>
    <dbReference type="NCBI Taxonomy" id="74869"/>
    <lineage>
        <taxon>Eukaryota</taxon>
        <taxon>Metazoa</taxon>
        <taxon>Ecdysozoa</taxon>
        <taxon>Arthropoda</taxon>
        <taxon>Hexapoda</taxon>
        <taxon>Insecta</taxon>
        <taxon>Pterygota</taxon>
        <taxon>Neoptera</taxon>
        <taxon>Endopterygota</taxon>
        <taxon>Diptera</taxon>
        <taxon>Nematocera</taxon>
        <taxon>Culicoidea</taxon>
        <taxon>Culicidae</taxon>
        <taxon>Anophelinae</taxon>
        <taxon>Anopheles</taxon>
        <taxon>Anopheles maculatus group</taxon>
    </lineage>
</organism>
<dbReference type="EnsemblMetazoa" id="AMAM021587-RA">
    <property type="protein sequence ID" value="AMAM021587-PA"/>
    <property type="gene ID" value="AMAM021587"/>
</dbReference>
<reference evidence="2" key="1">
    <citation type="submission" date="2013-09" db="EMBL/GenBank/DDBJ databases">
        <title>The Genome Sequence of Anopheles maculatus species B.</title>
        <authorList>
            <consortium name="The Broad Institute Genomics Platform"/>
            <person name="Neafsey D.E."/>
            <person name="Besansky N."/>
            <person name="Howell P."/>
            <person name="Walton C."/>
            <person name="Young S.K."/>
            <person name="Zeng Q."/>
            <person name="Gargeya S."/>
            <person name="Fitzgerald M."/>
            <person name="Haas B."/>
            <person name="Abouelleil A."/>
            <person name="Allen A.W."/>
            <person name="Alvarado L."/>
            <person name="Arachchi H.M."/>
            <person name="Berlin A.M."/>
            <person name="Chapman S.B."/>
            <person name="Gainer-Dewar J."/>
            <person name="Goldberg J."/>
            <person name="Griggs A."/>
            <person name="Gujja S."/>
            <person name="Hansen M."/>
            <person name="Howarth C."/>
            <person name="Imamovic A."/>
            <person name="Ireland A."/>
            <person name="Larimer J."/>
            <person name="McCowan C."/>
            <person name="Murphy C."/>
            <person name="Pearson M."/>
            <person name="Poon T.W."/>
            <person name="Priest M."/>
            <person name="Roberts A."/>
            <person name="Saif S."/>
            <person name="Shea T."/>
            <person name="Sisk P."/>
            <person name="Sykes S."/>
            <person name="Wortman J."/>
            <person name="Nusbaum C."/>
            <person name="Birren B."/>
        </authorList>
    </citation>
    <scope>NUCLEOTIDE SEQUENCE [LARGE SCALE GENOMIC DNA]</scope>
    <source>
        <strain evidence="2">maculatus3</strain>
    </source>
</reference>
<accession>A0A182T874</accession>
<sequence length="163" mass="18260">MFSASLCPTRLQHSLIFADELPLALLIPTVHVRVDGKVKVKHPVQCRDRDGDREIGHRDVLPGRPATTVQEAVQYRNRILHLLKVFRLAFASHQDGMVVGGDTAHKRADVVKQPLVHFGAQCYILRVQRIVRAIFFCQIDQYGTGLPDHDVAIDQGGNVVLRV</sequence>
<dbReference type="Proteomes" id="UP000075901">
    <property type="component" value="Unassembled WGS sequence"/>
</dbReference>
<reference evidence="1" key="2">
    <citation type="submission" date="2020-05" db="UniProtKB">
        <authorList>
            <consortium name="EnsemblMetazoa"/>
        </authorList>
    </citation>
    <scope>IDENTIFICATION</scope>
    <source>
        <strain evidence="1">maculatus3</strain>
    </source>
</reference>
<proteinExistence type="predicted"/>
<name>A0A182T874_9DIPT</name>
<protein>
    <submittedName>
        <fullName evidence="1">Uncharacterized protein</fullName>
    </submittedName>
</protein>
<evidence type="ECO:0000313" key="2">
    <source>
        <dbReference type="Proteomes" id="UP000075901"/>
    </source>
</evidence>
<keyword evidence="2" id="KW-1185">Reference proteome</keyword>
<dbReference type="AlphaFoldDB" id="A0A182T874"/>
<evidence type="ECO:0000313" key="1">
    <source>
        <dbReference type="EnsemblMetazoa" id="AMAM021587-PA"/>
    </source>
</evidence>
<dbReference type="VEuPathDB" id="VectorBase:AMAM021587"/>